<dbReference type="Proteomes" id="UP000250241">
    <property type="component" value="Chromosome"/>
</dbReference>
<keyword evidence="3" id="KW-1185">Reference proteome</keyword>
<evidence type="ECO:0000313" key="3">
    <source>
        <dbReference type="Proteomes" id="UP000250241"/>
    </source>
</evidence>
<dbReference type="AlphaFoldDB" id="A0A2Z5QYM7"/>
<reference evidence="2 4" key="2">
    <citation type="submission" date="2018-12" db="EMBL/GenBank/DDBJ databases">
        <authorList>
            <consortium name="Pathogen Informatics"/>
        </authorList>
    </citation>
    <scope>NUCLEOTIDE SEQUENCE [LARGE SCALE GENOMIC DNA]</scope>
    <source>
        <strain evidence="2 4">NCTC10207</strain>
    </source>
</reference>
<sequence length="73" mass="8225">MKLSEFWLCMEHEFGRGYARVLAADLVLGQLGQLTALEALEKGVDPRRVWLAICDTQDIPLERRLGPDIKPSS</sequence>
<dbReference type="InterPro" id="IPR021408">
    <property type="entry name" value="DUF3046"/>
</dbReference>
<dbReference type="KEGG" id="raj:RA11412_1269"/>
<dbReference type="EMBL" id="AP017895">
    <property type="protein sequence ID" value="BAV87568.1"/>
    <property type="molecule type" value="Genomic_DNA"/>
</dbReference>
<evidence type="ECO:0000313" key="2">
    <source>
        <dbReference type="EMBL" id="VEI22595.1"/>
    </source>
</evidence>
<dbReference type="Proteomes" id="UP000282386">
    <property type="component" value="Chromosome"/>
</dbReference>
<proteinExistence type="predicted"/>
<evidence type="ECO:0000313" key="4">
    <source>
        <dbReference type="Proteomes" id="UP000282386"/>
    </source>
</evidence>
<evidence type="ECO:0000313" key="1">
    <source>
        <dbReference type="EMBL" id="BAV87568.1"/>
    </source>
</evidence>
<dbReference type="Pfam" id="PF11248">
    <property type="entry name" value="DUF3046"/>
    <property type="match status" value="1"/>
</dbReference>
<organism evidence="1 3">
    <name type="scientific">Rothia aeria</name>
    <dbReference type="NCBI Taxonomy" id="172042"/>
    <lineage>
        <taxon>Bacteria</taxon>
        <taxon>Bacillati</taxon>
        <taxon>Actinomycetota</taxon>
        <taxon>Actinomycetes</taxon>
        <taxon>Micrococcales</taxon>
        <taxon>Micrococcaceae</taxon>
        <taxon>Rothia</taxon>
    </lineage>
</organism>
<protein>
    <submittedName>
        <fullName evidence="2">Protein of uncharacterized function (DUF3046)</fullName>
    </submittedName>
</protein>
<dbReference type="EMBL" id="LR134479">
    <property type="protein sequence ID" value="VEI22595.1"/>
    <property type="molecule type" value="Genomic_DNA"/>
</dbReference>
<reference evidence="1 3" key="1">
    <citation type="submission" date="2016-10" db="EMBL/GenBank/DDBJ databases">
        <title>Genome sequence of Rothia aeria strain JCM11412.</title>
        <authorList>
            <person name="Nambu T."/>
        </authorList>
    </citation>
    <scope>NUCLEOTIDE SEQUENCE [LARGE SCALE GENOMIC DNA]</scope>
    <source>
        <strain evidence="1 3">JCM 11412</strain>
    </source>
</reference>
<name>A0A2Z5QYM7_9MICC</name>
<dbReference type="RefSeq" id="WP_006888983.1">
    <property type="nucleotide sequence ID" value="NZ_CAJPQC010000010.1"/>
</dbReference>
<accession>A0A2Z5QYM7</accession>
<dbReference type="GeneID" id="93861225"/>
<gene>
    <name evidence="2" type="ORF">NCTC10207_00676</name>
    <name evidence="1" type="ORF">RA11412_1269</name>
</gene>